<reference evidence="1 2" key="1">
    <citation type="submission" date="2017-10" db="EMBL/GenBank/DDBJ databases">
        <title>Comparative genomics between pathogenic Norcardia.</title>
        <authorList>
            <person name="Zeng L."/>
        </authorList>
    </citation>
    <scope>NUCLEOTIDE SEQUENCE [LARGE SCALE GENOMIC DNA]</scope>
    <source>
        <strain evidence="1 2">NC_YFY_NT001</strain>
    </source>
</reference>
<organism evidence="1 2">
    <name type="scientific">Nocardia terpenica</name>
    <dbReference type="NCBI Taxonomy" id="455432"/>
    <lineage>
        <taxon>Bacteria</taxon>
        <taxon>Bacillati</taxon>
        <taxon>Actinomycetota</taxon>
        <taxon>Actinomycetes</taxon>
        <taxon>Mycobacteriales</taxon>
        <taxon>Nocardiaceae</taxon>
        <taxon>Nocardia</taxon>
    </lineage>
</organism>
<evidence type="ECO:0000313" key="1">
    <source>
        <dbReference type="EMBL" id="ATL70791.1"/>
    </source>
</evidence>
<dbReference type="EMBL" id="CP023778">
    <property type="protein sequence ID" value="ATL70791.1"/>
    <property type="molecule type" value="Genomic_DNA"/>
</dbReference>
<name>A0A291RT68_9NOCA</name>
<dbReference type="KEGG" id="ntp:CRH09_36025"/>
<proteinExistence type="predicted"/>
<protein>
    <submittedName>
        <fullName evidence="1">Uncharacterized protein</fullName>
    </submittedName>
</protein>
<accession>A0A291RT68</accession>
<dbReference type="AlphaFoldDB" id="A0A291RT68"/>
<evidence type="ECO:0000313" key="2">
    <source>
        <dbReference type="Proteomes" id="UP000221961"/>
    </source>
</evidence>
<sequence length="217" mass="23174">MSFPIGPAPDGAWQLGSRYGQDIDKDQVAGIVTHGAKTTWENAQDSHRKNVRDRIDHTYTLAVSANGSADKAVSDAQAAANAAADATQKASDAYENASYWIIECVVASAEVLLGVNELLLGPVLNVPSNRKAVLTDVHIALLEQPNGMALEIRKWNAAGTQSSTLTTVTLDPKVTRRNVSLPSLPILDKERFYYYVTGVSGSVPPQVLQVAVAGAYL</sequence>
<gene>
    <name evidence="1" type="ORF">CRH09_36025</name>
</gene>
<dbReference type="Proteomes" id="UP000221961">
    <property type="component" value="Chromosome"/>
</dbReference>
<dbReference type="RefSeq" id="WP_098697736.1">
    <property type="nucleotide sequence ID" value="NZ_CP023778.1"/>
</dbReference>
<dbReference type="GeneID" id="88362657"/>